<dbReference type="PANTHER" id="PTHR44376:SF9">
    <property type="entry name" value="TRANSCRIPTIONAL COREPRESSOR LEUNIG_HOMOLOG"/>
    <property type="match status" value="1"/>
</dbReference>
<keyword evidence="1" id="KW-0853">WD repeat</keyword>
<dbReference type="InterPro" id="IPR001680">
    <property type="entry name" value="WD40_rpt"/>
</dbReference>
<dbReference type="InterPro" id="IPR036322">
    <property type="entry name" value="WD40_repeat_dom_sf"/>
</dbReference>
<organism evidence="3 4">
    <name type="scientific">Cocos nucifera</name>
    <name type="common">Coconut palm</name>
    <dbReference type="NCBI Taxonomy" id="13894"/>
    <lineage>
        <taxon>Eukaryota</taxon>
        <taxon>Viridiplantae</taxon>
        <taxon>Streptophyta</taxon>
        <taxon>Embryophyta</taxon>
        <taxon>Tracheophyta</taxon>
        <taxon>Spermatophyta</taxon>
        <taxon>Magnoliopsida</taxon>
        <taxon>Liliopsida</taxon>
        <taxon>Arecaceae</taxon>
        <taxon>Arecoideae</taxon>
        <taxon>Cocoseae</taxon>
        <taxon>Attaleinae</taxon>
        <taxon>Cocos</taxon>
    </lineage>
</organism>
<evidence type="ECO:0000256" key="1">
    <source>
        <dbReference type="PROSITE-ProRule" id="PRU00221"/>
    </source>
</evidence>
<dbReference type="SUPFAM" id="SSF50978">
    <property type="entry name" value="WD40 repeat-like"/>
    <property type="match status" value="1"/>
</dbReference>
<feature type="repeat" description="WD" evidence="1">
    <location>
        <begin position="371"/>
        <end position="403"/>
    </location>
</feature>
<gene>
    <name evidence="3" type="ORF">COCNU_07G000990</name>
</gene>
<accession>A0A8K0IEG4</accession>
<keyword evidence="4" id="KW-1185">Reference proteome</keyword>
<reference evidence="3" key="1">
    <citation type="journal article" date="2017" name="Gigascience">
        <title>The genome draft of coconut (Cocos nucifera).</title>
        <authorList>
            <person name="Xiao Y."/>
            <person name="Xu P."/>
            <person name="Fan H."/>
            <person name="Baudouin L."/>
            <person name="Xia W."/>
            <person name="Bocs S."/>
            <person name="Xu J."/>
            <person name="Li Q."/>
            <person name="Guo A."/>
            <person name="Zhou L."/>
            <person name="Li J."/>
            <person name="Wu Y."/>
            <person name="Ma Z."/>
            <person name="Armero A."/>
            <person name="Issali A.E."/>
            <person name="Liu N."/>
            <person name="Peng M."/>
            <person name="Yang Y."/>
        </authorList>
    </citation>
    <scope>NUCLEOTIDE SEQUENCE</scope>
    <source>
        <tissue evidence="3">Spear leaf of Hainan Tall coconut</tissue>
    </source>
</reference>
<proteinExistence type="predicted"/>
<reference evidence="3" key="2">
    <citation type="submission" date="2019-07" db="EMBL/GenBank/DDBJ databases">
        <authorList>
            <person name="Yang Y."/>
            <person name="Bocs S."/>
            <person name="Baudouin L."/>
        </authorList>
    </citation>
    <scope>NUCLEOTIDE SEQUENCE</scope>
    <source>
        <tissue evidence="3">Spear leaf of Hainan Tall coconut</tissue>
    </source>
</reference>
<dbReference type="PANTHER" id="PTHR44376">
    <property type="entry name" value="TRANSCRIPTIONAL REGULATOR OF FILAMENTOUS GROWTH FLO8"/>
    <property type="match status" value="1"/>
</dbReference>
<dbReference type="Gene3D" id="2.130.10.10">
    <property type="entry name" value="YVTN repeat-like/Quinoprotein amine dehydrogenase"/>
    <property type="match status" value="1"/>
</dbReference>
<dbReference type="OrthoDB" id="674316at2759"/>
<evidence type="ECO:0000313" key="4">
    <source>
        <dbReference type="Proteomes" id="UP000797356"/>
    </source>
</evidence>
<dbReference type="GO" id="GO:0003714">
    <property type="term" value="F:transcription corepressor activity"/>
    <property type="evidence" value="ECO:0007669"/>
    <property type="project" value="InterPro"/>
</dbReference>
<evidence type="ECO:0000313" key="3">
    <source>
        <dbReference type="EMBL" id="KAG1353987.1"/>
    </source>
</evidence>
<dbReference type="InterPro" id="IPR015943">
    <property type="entry name" value="WD40/YVTN_repeat-like_dom_sf"/>
</dbReference>
<dbReference type="InterPro" id="IPR044716">
    <property type="entry name" value="LEUNIG-like"/>
</dbReference>
<dbReference type="AlphaFoldDB" id="A0A8K0IEG4"/>
<sequence length="403" mass="43759">MHQQQQFLAHAQAQTSLGSSLNYGEVDPQRFRFLPRGGLNGQDGQLSGNDESIGSPMQSNSPMVRQDQAECLMKVAQMQHSSDRQEQEPQQQQHLRQNIRRRKQPTSGAANSTDTGNTVGPSPNSPPSTPSTHTPRDGVAVAANLQHVTNMSKSLMIYDMDGTGGLASSSNQMVSPGTILSMSFASKLEDGDARDIFAASKRSPAEHNTESLKGLTFAQVSSIHTRNSKVVCRHFSSDGKLPTSAGHEKKGGTAQVRFRPRIGHLLAAATENFVSIIDVETDVKTLTLQGHYKNVHSICWDANGDHLASVGQDSVHIWSLTSHQGNAFKSPMGTSSVHAYSIHPGYPKLLVIGPYQTMELWDTAENRYMTVQAHEGTIASSARSPFTGFVASASHDKSVKMWK</sequence>
<feature type="region of interest" description="Disordered" evidence="2">
    <location>
        <begin position="32"/>
        <end position="136"/>
    </location>
</feature>
<dbReference type="PROSITE" id="PS50294">
    <property type="entry name" value="WD_REPEATS_REGION"/>
    <property type="match status" value="1"/>
</dbReference>
<evidence type="ECO:0000256" key="2">
    <source>
        <dbReference type="SAM" id="MobiDB-lite"/>
    </source>
</evidence>
<dbReference type="SMART" id="SM00320">
    <property type="entry name" value="WD40"/>
    <property type="match status" value="2"/>
</dbReference>
<feature type="compositionally biased region" description="Polar residues" evidence="2">
    <location>
        <begin position="42"/>
        <end position="63"/>
    </location>
</feature>
<protein>
    <submittedName>
        <fullName evidence="3">Putative Transcriptional corepressor LEUNIG-like protein</fullName>
    </submittedName>
</protein>
<dbReference type="PROSITE" id="PS50082">
    <property type="entry name" value="WD_REPEATS_2"/>
    <property type="match status" value="1"/>
</dbReference>
<dbReference type="Pfam" id="PF00400">
    <property type="entry name" value="WD40"/>
    <property type="match status" value="2"/>
</dbReference>
<dbReference type="Proteomes" id="UP000797356">
    <property type="component" value="Chromosome 7"/>
</dbReference>
<dbReference type="EMBL" id="CM017878">
    <property type="protein sequence ID" value="KAG1353987.1"/>
    <property type="molecule type" value="Genomic_DNA"/>
</dbReference>
<feature type="compositionally biased region" description="Polar residues" evidence="2">
    <location>
        <begin position="105"/>
        <end position="120"/>
    </location>
</feature>
<comment type="caution">
    <text evidence="3">The sequence shown here is derived from an EMBL/GenBank/DDBJ whole genome shotgun (WGS) entry which is preliminary data.</text>
</comment>
<name>A0A8K0IEG4_COCNU</name>